<protein>
    <submittedName>
        <fullName evidence="1">Uncharacterized protein</fullName>
    </submittedName>
</protein>
<reference evidence="1 2" key="1">
    <citation type="submission" date="2021-03" db="EMBL/GenBank/DDBJ databases">
        <authorList>
            <person name="Peeters C."/>
        </authorList>
    </citation>
    <scope>NUCLEOTIDE SEQUENCE [LARGE SCALE GENOMIC DNA]</scope>
    <source>
        <strain evidence="1 2">LMG 26411</strain>
    </source>
</reference>
<evidence type="ECO:0000313" key="2">
    <source>
        <dbReference type="Proteomes" id="UP000672657"/>
    </source>
</evidence>
<comment type="caution">
    <text evidence="1">The sequence shown here is derived from an EMBL/GenBank/DDBJ whole genome shotgun (WGS) entry which is preliminary data.</text>
</comment>
<name>A0ABM8TQL0_9BURK</name>
<sequence>MRLFGIACLMAPSSWSESAAVYVDDFWQAAKPC</sequence>
<dbReference type="Proteomes" id="UP000672657">
    <property type="component" value="Unassembled WGS sequence"/>
</dbReference>
<dbReference type="EMBL" id="CAJPVI010000045">
    <property type="protein sequence ID" value="CAG2158254.1"/>
    <property type="molecule type" value="Genomic_DNA"/>
</dbReference>
<proteinExistence type="predicted"/>
<evidence type="ECO:0000313" key="1">
    <source>
        <dbReference type="EMBL" id="CAG2158254.1"/>
    </source>
</evidence>
<gene>
    <name evidence="1" type="ORF">LMG26411_05907</name>
</gene>
<accession>A0ABM8TQL0</accession>
<keyword evidence="2" id="KW-1185">Reference proteome</keyword>
<organism evidence="1 2">
    <name type="scientific">Cupriavidus numazuensis</name>
    <dbReference type="NCBI Taxonomy" id="221992"/>
    <lineage>
        <taxon>Bacteria</taxon>
        <taxon>Pseudomonadati</taxon>
        <taxon>Pseudomonadota</taxon>
        <taxon>Betaproteobacteria</taxon>
        <taxon>Burkholderiales</taxon>
        <taxon>Burkholderiaceae</taxon>
        <taxon>Cupriavidus</taxon>
    </lineage>
</organism>